<proteinExistence type="inferred from homology"/>
<dbReference type="AlphaFoldDB" id="A0A892ZKV5"/>
<organism evidence="9 10">
    <name type="scientific">Paralysiella testudinis</name>
    <dbReference type="NCBI Taxonomy" id="2809020"/>
    <lineage>
        <taxon>Bacteria</taxon>
        <taxon>Pseudomonadati</taxon>
        <taxon>Pseudomonadota</taxon>
        <taxon>Betaproteobacteria</taxon>
        <taxon>Neisseriales</taxon>
        <taxon>Neisseriaceae</taxon>
        <taxon>Paralysiella</taxon>
    </lineage>
</organism>
<feature type="transmembrane region" description="Helical" evidence="8">
    <location>
        <begin position="38"/>
        <end position="57"/>
    </location>
</feature>
<evidence type="ECO:0000256" key="2">
    <source>
        <dbReference type="ARBA" id="ARBA00010110"/>
    </source>
</evidence>
<dbReference type="Pfam" id="PF01758">
    <property type="entry name" value="SBF"/>
    <property type="match status" value="1"/>
</dbReference>
<keyword evidence="7 8" id="KW-0472">Membrane</keyword>
<dbReference type="Proteomes" id="UP000653156">
    <property type="component" value="Chromosome"/>
</dbReference>
<dbReference type="EMBL" id="CP069798">
    <property type="protein sequence ID" value="QRQ82184.1"/>
    <property type="molecule type" value="Genomic_DNA"/>
</dbReference>
<name>A0A892ZKV5_9NEIS</name>
<gene>
    <name evidence="9" type="ORF">JQU52_01765</name>
</gene>
<dbReference type="GO" id="GO:0015297">
    <property type="term" value="F:antiporter activity"/>
    <property type="evidence" value="ECO:0007669"/>
    <property type="project" value="InterPro"/>
</dbReference>
<dbReference type="PANTHER" id="PTHR43057">
    <property type="entry name" value="ARSENITE EFFLUX TRANSPORTER"/>
    <property type="match status" value="1"/>
</dbReference>
<dbReference type="GO" id="GO:0015105">
    <property type="term" value="F:arsenite transmembrane transporter activity"/>
    <property type="evidence" value="ECO:0007669"/>
    <property type="project" value="TreeGrafter"/>
</dbReference>
<comment type="similarity">
    <text evidence="2">Belongs to the arsenical resistance-3 (ACR3) (TC 2.A.59) family.</text>
</comment>
<dbReference type="InterPro" id="IPR002657">
    <property type="entry name" value="BilAc:Na_symport/Acr3"/>
</dbReference>
<sequence length="86" mass="9525">MGIFERFLSVWVGLAMVAGVLLGLALPQGFQAVARLEVAHVNLPVAVLIWLMIYPMMIQIDWSAVKDVGKRPRGLLLTLAINWLIV</sequence>
<keyword evidence="3" id="KW-0813">Transport</keyword>
<protein>
    <recommendedName>
        <fullName evidence="11">Arsenical-resistance protein</fullName>
    </recommendedName>
</protein>
<dbReference type="GO" id="GO:0015104">
    <property type="term" value="F:antimonite transmembrane transporter activity"/>
    <property type="evidence" value="ECO:0007669"/>
    <property type="project" value="TreeGrafter"/>
</dbReference>
<dbReference type="GO" id="GO:0005886">
    <property type="term" value="C:plasma membrane"/>
    <property type="evidence" value="ECO:0007669"/>
    <property type="project" value="UniProtKB-SubCell"/>
</dbReference>
<evidence type="ECO:0000313" key="9">
    <source>
        <dbReference type="EMBL" id="QRQ82184.1"/>
    </source>
</evidence>
<accession>A0A892ZKV5</accession>
<evidence type="ECO:0000256" key="6">
    <source>
        <dbReference type="ARBA" id="ARBA00022989"/>
    </source>
</evidence>
<comment type="subcellular location">
    <subcellularLocation>
        <location evidence="1">Cell membrane</location>
        <topology evidence="1">Multi-pass membrane protein</topology>
    </subcellularLocation>
</comment>
<evidence type="ECO:0000313" key="10">
    <source>
        <dbReference type="Proteomes" id="UP000653156"/>
    </source>
</evidence>
<keyword evidence="5 8" id="KW-0812">Transmembrane</keyword>
<feature type="transmembrane region" description="Helical" evidence="8">
    <location>
        <begin position="7"/>
        <end position="26"/>
    </location>
</feature>
<keyword evidence="10" id="KW-1185">Reference proteome</keyword>
<evidence type="ECO:0000256" key="7">
    <source>
        <dbReference type="ARBA" id="ARBA00023136"/>
    </source>
</evidence>
<evidence type="ECO:0000256" key="8">
    <source>
        <dbReference type="SAM" id="Phobius"/>
    </source>
</evidence>
<dbReference type="PANTHER" id="PTHR43057:SF1">
    <property type="entry name" value="ARSENICAL-RESISTANCE PROTEIN 3"/>
    <property type="match status" value="1"/>
</dbReference>
<evidence type="ECO:0000256" key="3">
    <source>
        <dbReference type="ARBA" id="ARBA00022448"/>
    </source>
</evidence>
<dbReference type="RefSeq" id="WP_230339477.1">
    <property type="nucleotide sequence ID" value="NZ_CP069798.1"/>
</dbReference>
<evidence type="ECO:0008006" key="11">
    <source>
        <dbReference type="Google" id="ProtNLM"/>
    </source>
</evidence>
<keyword evidence="4" id="KW-1003">Cell membrane</keyword>
<dbReference type="InterPro" id="IPR038770">
    <property type="entry name" value="Na+/solute_symporter_sf"/>
</dbReference>
<dbReference type="KEGG" id="ptes:JQU52_01765"/>
<evidence type="ECO:0000256" key="1">
    <source>
        <dbReference type="ARBA" id="ARBA00004651"/>
    </source>
</evidence>
<dbReference type="InterPro" id="IPR004706">
    <property type="entry name" value="Arsenical-R_Acr3"/>
</dbReference>
<evidence type="ECO:0000256" key="5">
    <source>
        <dbReference type="ARBA" id="ARBA00022692"/>
    </source>
</evidence>
<evidence type="ECO:0000256" key="4">
    <source>
        <dbReference type="ARBA" id="ARBA00022475"/>
    </source>
</evidence>
<dbReference type="Gene3D" id="1.20.1530.20">
    <property type="match status" value="1"/>
</dbReference>
<keyword evidence="6 8" id="KW-1133">Transmembrane helix</keyword>
<reference evidence="9" key="1">
    <citation type="submission" date="2021-02" db="EMBL/GenBank/DDBJ databases">
        <title>Neisseriaceae sp. 26B isolated from the cloaca of a Common Toad-headed Turtle (Mesoclemmys nasuta).</title>
        <authorList>
            <person name="Spergser J."/>
            <person name="Busse H.-J."/>
        </authorList>
    </citation>
    <scope>NUCLEOTIDE SEQUENCE</scope>
    <source>
        <strain evidence="9">26B</strain>
    </source>
</reference>